<feature type="compositionally biased region" description="Low complexity" evidence="1">
    <location>
        <begin position="118"/>
        <end position="132"/>
    </location>
</feature>
<feature type="chain" id="PRO_5045078472" evidence="2">
    <location>
        <begin position="18"/>
        <end position="165"/>
    </location>
</feature>
<sequence length="165" mass="17142">MCMWNTAFIADVLEVLLLDSGQFCAVGRLSVRQTGRSEDGRAFGGGRPAGWLDTDLLCPVPNEDGEIVYEARYADEDDSEEDVQEGGGSSSDETPVASRFEEVKAGEKEKTDAKEESASASGSTGSVDGTAAKASSTQAEATKSDAGATEDAKKDDAMAGVESTA</sequence>
<organism evidence="3 4">
    <name type="scientific">Tilletia caries</name>
    <name type="common">wheat bunt fungus</name>
    <dbReference type="NCBI Taxonomy" id="13290"/>
    <lineage>
        <taxon>Eukaryota</taxon>
        <taxon>Fungi</taxon>
        <taxon>Dikarya</taxon>
        <taxon>Basidiomycota</taxon>
        <taxon>Ustilaginomycotina</taxon>
        <taxon>Exobasidiomycetes</taxon>
        <taxon>Tilletiales</taxon>
        <taxon>Tilletiaceae</taxon>
        <taxon>Tilletia</taxon>
    </lineage>
</organism>
<feature type="region of interest" description="Disordered" evidence="1">
    <location>
        <begin position="67"/>
        <end position="165"/>
    </location>
</feature>
<feature type="signal peptide" evidence="2">
    <location>
        <begin position="1"/>
        <end position="17"/>
    </location>
</feature>
<evidence type="ECO:0000256" key="2">
    <source>
        <dbReference type="SAM" id="SignalP"/>
    </source>
</evidence>
<keyword evidence="4" id="KW-1185">Reference proteome</keyword>
<proteinExistence type="predicted"/>
<name>A0ABN7J7D5_9BASI</name>
<gene>
    <name evidence="3" type="ORF">JKIAZH3_G6674</name>
</gene>
<accession>A0ABN7J7D5</accession>
<dbReference type="Proteomes" id="UP000836402">
    <property type="component" value="Unassembled WGS sequence"/>
</dbReference>
<keyword evidence="2" id="KW-0732">Signal</keyword>
<protein>
    <submittedName>
        <fullName evidence="3">Uncharacterized protein</fullName>
    </submittedName>
</protein>
<evidence type="ECO:0000313" key="3">
    <source>
        <dbReference type="EMBL" id="CAD6951063.1"/>
    </source>
</evidence>
<evidence type="ECO:0000313" key="4">
    <source>
        <dbReference type="Proteomes" id="UP000836402"/>
    </source>
</evidence>
<comment type="caution">
    <text evidence="3">The sequence shown here is derived from an EMBL/GenBank/DDBJ whole genome shotgun (WGS) entry which is preliminary data.</text>
</comment>
<dbReference type="EMBL" id="CAJHJG010005565">
    <property type="protein sequence ID" value="CAD6951063.1"/>
    <property type="molecule type" value="Genomic_DNA"/>
</dbReference>
<feature type="compositionally biased region" description="Acidic residues" evidence="1">
    <location>
        <begin position="75"/>
        <end position="84"/>
    </location>
</feature>
<evidence type="ECO:0000256" key="1">
    <source>
        <dbReference type="SAM" id="MobiDB-lite"/>
    </source>
</evidence>
<reference evidence="3" key="1">
    <citation type="submission" date="2020-10" db="EMBL/GenBank/DDBJ databases">
        <authorList>
            <person name="Sedaghatjoo S."/>
        </authorList>
    </citation>
    <scope>NUCLEOTIDE SEQUENCE</scope>
    <source>
        <strain evidence="3">AZH3</strain>
    </source>
</reference>
<feature type="compositionally biased region" description="Basic and acidic residues" evidence="1">
    <location>
        <begin position="99"/>
        <end position="117"/>
    </location>
</feature>